<protein>
    <submittedName>
        <fullName evidence="1">Uncharacterized protein</fullName>
    </submittedName>
</protein>
<name>A0A1E1LEV9_9HELO</name>
<keyword evidence="2" id="KW-1185">Reference proteome</keyword>
<gene>
    <name evidence="1" type="ORF">RAG0_13883</name>
</gene>
<dbReference type="EMBL" id="FJUX01000109">
    <property type="protein sequence ID" value="CZT08972.1"/>
    <property type="molecule type" value="Genomic_DNA"/>
</dbReference>
<accession>A0A1E1LEV9</accession>
<dbReference type="Proteomes" id="UP000178912">
    <property type="component" value="Unassembled WGS sequence"/>
</dbReference>
<organism evidence="1 2">
    <name type="scientific">Rhynchosporium agropyri</name>
    <dbReference type="NCBI Taxonomy" id="914238"/>
    <lineage>
        <taxon>Eukaryota</taxon>
        <taxon>Fungi</taxon>
        <taxon>Dikarya</taxon>
        <taxon>Ascomycota</taxon>
        <taxon>Pezizomycotina</taxon>
        <taxon>Leotiomycetes</taxon>
        <taxon>Helotiales</taxon>
        <taxon>Ploettnerulaceae</taxon>
        <taxon>Rhynchosporium</taxon>
    </lineage>
</organism>
<proteinExistence type="predicted"/>
<evidence type="ECO:0000313" key="1">
    <source>
        <dbReference type="EMBL" id="CZT08972.1"/>
    </source>
</evidence>
<sequence length="112" mass="12443">MTTIKMQPDTTVTAVVATTTPPRPSYRKHTRALSRDLGFKTIPMFEMPVEFTIPENAVSGSYTNMLIRARGGSSPPPPSSFLRRTGSCREGIFAANHSHLCRLGFGEWEEQE</sequence>
<evidence type="ECO:0000313" key="2">
    <source>
        <dbReference type="Proteomes" id="UP000178912"/>
    </source>
</evidence>
<reference evidence="2" key="1">
    <citation type="submission" date="2016-03" db="EMBL/GenBank/DDBJ databases">
        <authorList>
            <person name="Guldener U."/>
        </authorList>
    </citation>
    <scope>NUCLEOTIDE SEQUENCE [LARGE SCALE GENOMIC DNA]</scope>
    <source>
        <strain evidence="2">04CH-RAC-A.6.1</strain>
    </source>
</reference>
<dbReference type="AlphaFoldDB" id="A0A1E1LEV9"/>